<evidence type="ECO:0000256" key="4">
    <source>
        <dbReference type="ARBA" id="ARBA00022801"/>
    </source>
</evidence>
<evidence type="ECO:0000256" key="7">
    <source>
        <dbReference type="HAMAP-Rule" id="MF_00220"/>
    </source>
</evidence>
<keyword evidence="4 7" id="KW-0378">Hydrolase</keyword>
<feature type="binding site" evidence="7">
    <location>
        <position position="305"/>
    </location>
    <ligand>
        <name>Zn(2+)</name>
        <dbReference type="ChEBI" id="CHEBI:29105"/>
        <label>1</label>
    </ligand>
</feature>
<organism evidence="10 11">
    <name type="scientific">Lactobacillus selangorensis</name>
    <dbReference type="NCBI Taxonomy" id="81857"/>
    <lineage>
        <taxon>Bacteria</taxon>
        <taxon>Bacillati</taxon>
        <taxon>Bacillota</taxon>
        <taxon>Bacilli</taxon>
        <taxon>Lactobacillales</taxon>
        <taxon>Lactobacillaceae</taxon>
        <taxon>Lactobacillus</taxon>
    </lineage>
</organism>
<feature type="binding site" evidence="7">
    <location>
        <position position="309"/>
    </location>
    <ligand>
        <name>substrate</name>
    </ligand>
</feature>
<evidence type="ECO:0000256" key="2">
    <source>
        <dbReference type="ARBA" id="ARBA00010286"/>
    </source>
</evidence>
<gene>
    <name evidence="7" type="primary">pyrC</name>
    <name evidence="9" type="ORF">IV38_GL000979</name>
    <name evidence="10" type="ORF">IV40_GL000874</name>
</gene>
<dbReference type="InterPro" id="IPR004722">
    <property type="entry name" value="DHOase"/>
</dbReference>
<feature type="binding site" evidence="7">
    <location>
        <position position="151"/>
    </location>
    <ligand>
        <name>Zn(2+)</name>
        <dbReference type="ChEBI" id="CHEBI:29105"/>
        <label>2</label>
    </ligand>
</feature>
<protein>
    <recommendedName>
        <fullName evidence="7">Dihydroorotase</fullName>
        <shortName evidence="7">DHOase</shortName>
        <ecNumber evidence="7">3.5.2.3</ecNumber>
    </recommendedName>
</protein>
<proteinExistence type="inferred from homology"/>
<dbReference type="InterPro" id="IPR032466">
    <property type="entry name" value="Metal_Hydrolase"/>
</dbReference>
<dbReference type="InterPro" id="IPR002195">
    <property type="entry name" value="Dihydroorotase_CS"/>
</dbReference>
<dbReference type="STRING" id="81857.IV38_GL000979"/>
<dbReference type="Proteomes" id="UP000051751">
    <property type="component" value="Unassembled WGS sequence"/>
</dbReference>
<feature type="binding site" evidence="7">
    <location>
        <position position="93"/>
    </location>
    <ligand>
        <name>substrate</name>
    </ligand>
</feature>
<evidence type="ECO:0000256" key="5">
    <source>
        <dbReference type="ARBA" id="ARBA00022833"/>
    </source>
</evidence>
<dbReference type="Pfam" id="PF12890">
    <property type="entry name" value="DHOase"/>
    <property type="match status" value="1"/>
</dbReference>
<feature type="binding site" evidence="7">
    <location>
        <position position="178"/>
    </location>
    <ligand>
        <name>Zn(2+)</name>
        <dbReference type="ChEBI" id="CHEBI:29105"/>
        <label>2</label>
    </ligand>
</feature>
<accession>A0A0R2FXA1</accession>
<comment type="function">
    <text evidence="1 7">Catalyzes the reversible cyclization of carbamoyl aspartate to dihydroorotate.</text>
</comment>
<keyword evidence="5 7" id="KW-0862">Zinc</keyword>
<feature type="binding site" evidence="7">
    <location>
        <begin position="323"/>
        <end position="324"/>
    </location>
    <ligand>
        <name>substrate</name>
    </ligand>
</feature>
<evidence type="ECO:0000313" key="12">
    <source>
        <dbReference type="Proteomes" id="UP000051751"/>
    </source>
</evidence>
<dbReference type="Gene3D" id="3.20.20.140">
    <property type="entry name" value="Metal-dependent hydrolases"/>
    <property type="match status" value="1"/>
</dbReference>
<dbReference type="SUPFAM" id="SSF51338">
    <property type="entry name" value="Composite domain of metallo-dependent hydrolases"/>
    <property type="match status" value="1"/>
</dbReference>
<dbReference type="GO" id="GO:0004151">
    <property type="term" value="F:dihydroorotase activity"/>
    <property type="evidence" value="ECO:0007669"/>
    <property type="project" value="UniProtKB-UniRule"/>
</dbReference>
<dbReference type="EC" id="3.5.2.3" evidence="7"/>
<reference evidence="11 12" key="1">
    <citation type="journal article" date="2015" name="Genome Announc.">
        <title>Expanding the biotechnology potential of lactobacilli through comparative genomics of 213 strains and associated genera.</title>
        <authorList>
            <person name="Sun Z."/>
            <person name="Harris H.M."/>
            <person name="McCann A."/>
            <person name="Guo C."/>
            <person name="Argimon S."/>
            <person name="Zhang W."/>
            <person name="Yang X."/>
            <person name="Jeffery I.B."/>
            <person name="Cooney J.C."/>
            <person name="Kagawa T.F."/>
            <person name="Liu W."/>
            <person name="Song Y."/>
            <person name="Salvetti E."/>
            <person name="Wrobel A."/>
            <person name="Rasinkangas P."/>
            <person name="Parkhill J."/>
            <person name="Rea M.C."/>
            <person name="O'Sullivan O."/>
            <person name="Ritari J."/>
            <person name="Douillard F.P."/>
            <person name="Paul Ross R."/>
            <person name="Yang R."/>
            <person name="Briner A.E."/>
            <person name="Felis G.E."/>
            <person name="de Vos W.M."/>
            <person name="Barrangou R."/>
            <person name="Klaenhammer T.R."/>
            <person name="Caufield P.W."/>
            <person name="Cui Y."/>
            <person name="Zhang H."/>
            <person name="O'Toole P.W."/>
        </authorList>
    </citation>
    <scope>NUCLEOTIDE SEQUENCE [LARGE SCALE GENOMIC DNA]</scope>
    <source>
        <strain evidence="9 12">ATCC BAA-66</strain>
        <strain evidence="10 11">DSM 13344</strain>
    </source>
</reference>
<feature type="domain" description="Dihydroorotase catalytic" evidence="8">
    <location>
        <begin position="50"/>
        <end position="237"/>
    </location>
</feature>
<comment type="similarity">
    <text evidence="2 7">Belongs to the metallo-dependent hydrolases superfamily. DHOase family. Class I DHOase subfamily.</text>
</comment>
<feature type="binding site" evidence="7">
    <location>
        <position position="231"/>
    </location>
    <ligand>
        <name>Zn(2+)</name>
        <dbReference type="ChEBI" id="CHEBI:29105"/>
        <label>2</label>
    </ligand>
</feature>
<dbReference type="GO" id="GO:0008270">
    <property type="term" value="F:zinc ion binding"/>
    <property type="evidence" value="ECO:0007669"/>
    <property type="project" value="UniProtKB-UniRule"/>
</dbReference>
<dbReference type="GO" id="GO:0005737">
    <property type="term" value="C:cytoplasm"/>
    <property type="evidence" value="ECO:0007669"/>
    <property type="project" value="TreeGrafter"/>
</dbReference>
<feature type="active site" evidence="7">
    <location>
        <position position="305"/>
    </location>
</feature>
<dbReference type="AlphaFoldDB" id="A0A0R2FXA1"/>
<dbReference type="OrthoDB" id="9765462at2"/>
<dbReference type="InterPro" id="IPR050138">
    <property type="entry name" value="DHOase/Allantoinase_Hydrolase"/>
</dbReference>
<evidence type="ECO:0000313" key="9">
    <source>
        <dbReference type="EMBL" id="KRN28774.1"/>
    </source>
</evidence>
<dbReference type="GO" id="GO:0006145">
    <property type="term" value="P:purine nucleobase catabolic process"/>
    <property type="evidence" value="ECO:0007669"/>
    <property type="project" value="TreeGrafter"/>
</dbReference>
<dbReference type="GO" id="GO:0004038">
    <property type="term" value="F:allantoinase activity"/>
    <property type="evidence" value="ECO:0007669"/>
    <property type="project" value="TreeGrafter"/>
</dbReference>
<feature type="binding site" evidence="7">
    <location>
        <position position="59"/>
    </location>
    <ligand>
        <name>Zn(2+)</name>
        <dbReference type="ChEBI" id="CHEBI:29105"/>
        <label>1</label>
    </ligand>
</feature>
<evidence type="ECO:0000256" key="3">
    <source>
        <dbReference type="ARBA" id="ARBA00022723"/>
    </source>
</evidence>
<comment type="cofactor">
    <cofactor evidence="7">
        <name>Zn(2+)</name>
        <dbReference type="ChEBI" id="CHEBI:29105"/>
    </cofactor>
    <text evidence="7">Binds 2 Zn(2+) ions per subunit.</text>
</comment>
<comment type="pathway">
    <text evidence="7">Pyrimidine metabolism; UMP biosynthesis via de novo pathway; (S)-dihydroorotate from bicarbonate: step 3/3.</text>
</comment>
<dbReference type="Gene3D" id="2.30.40.10">
    <property type="entry name" value="Urease, subunit C, domain 1"/>
    <property type="match status" value="1"/>
</dbReference>
<dbReference type="GO" id="GO:0044205">
    <property type="term" value="P:'de novo' UMP biosynthetic process"/>
    <property type="evidence" value="ECO:0007669"/>
    <property type="project" value="UniProtKB-UniRule"/>
</dbReference>
<dbReference type="PROSITE" id="PS00483">
    <property type="entry name" value="DIHYDROOROTASE_2"/>
    <property type="match status" value="1"/>
</dbReference>
<evidence type="ECO:0000259" key="8">
    <source>
        <dbReference type="Pfam" id="PF12890"/>
    </source>
</evidence>
<dbReference type="EMBL" id="JQAT01000002">
    <property type="protein sequence ID" value="KRN28774.1"/>
    <property type="molecule type" value="Genomic_DNA"/>
</dbReference>
<feature type="binding site" evidence="7">
    <location>
        <position position="278"/>
    </location>
    <ligand>
        <name>substrate</name>
    </ligand>
</feature>
<dbReference type="HAMAP" id="MF_00220_B">
    <property type="entry name" value="PyrC_classI_B"/>
    <property type="match status" value="1"/>
</dbReference>
<dbReference type="NCBIfam" id="TIGR00857">
    <property type="entry name" value="pyrC_multi"/>
    <property type="match status" value="1"/>
</dbReference>
<keyword evidence="11" id="KW-1185">Reference proteome</keyword>
<keyword evidence="6 7" id="KW-0665">Pyrimidine biosynthesis</keyword>
<evidence type="ECO:0000313" key="10">
    <source>
        <dbReference type="EMBL" id="KRN32816.1"/>
    </source>
</evidence>
<dbReference type="PANTHER" id="PTHR43668">
    <property type="entry name" value="ALLANTOINASE"/>
    <property type="match status" value="1"/>
</dbReference>
<dbReference type="PATRIC" id="fig|81857.3.peg.984"/>
<evidence type="ECO:0000256" key="6">
    <source>
        <dbReference type="ARBA" id="ARBA00022975"/>
    </source>
</evidence>
<dbReference type="CDD" id="cd01317">
    <property type="entry name" value="DHOase_IIa"/>
    <property type="match status" value="1"/>
</dbReference>
<dbReference type="UniPathway" id="UPA00070">
    <property type="reaction ID" value="UER00117"/>
</dbReference>
<feature type="binding site" evidence="7">
    <location>
        <position position="151"/>
    </location>
    <ligand>
        <name>Zn(2+)</name>
        <dbReference type="ChEBI" id="CHEBI:29105"/>
        <label>1</label>
    </ligand>
</feature>
<dbReference type="RefSeq" id="WP_057769059.1">
    <property type="nucleotide sequence ID" value="NZ_JQAT01000002.1"/>
</dbReference>
<sequence length="428" mass="45598">MTYLLKNGHILGQHGLQPQDILIDGQTITAMAAHLDTPADATVLDLEGGFISPGLVDVHVHFRDPGQTDKETIRTGSAAAAHGGFTFVGAMPNITPTTDTPAAMTAQIKRNQTAGKVRIGQYAPITMGRTGDKLVDFAALQKAGAFAFSNDGSGIQSAETMYLAMQGIEKTGLPLAAHVEDVSLFNHGVINAGPRAQELNLPGIDKTAETAQLARDLVLAQATGVHYHVCHVSTAESLQMIRMAKMAGVNVTCEAAPHHLLLSDQDIPDTDNSNFKMNPPLRSESDRQALVVGLLDGTVDCIATDHAPHTQAEKDQGILKAPFGIVGSENAFSLLYTRFVRTKLFTLGQLIAWMSARPAKLFNVPAPQLKVGHTADLAVFDLAHQQTITAEQLVSKGKNTPFLGTKVYGGTLATFVGGQPVYQRGELQ</sequence>
<name>A0A0R2FXA1_9LACO</name>
<dbReference type="EMBL" id="JQAZ01000002">
    <property type="protein sequence ID" value="KRN32816.1"/>
    <property type="molecule type" value="Genomic_DNA"/>
</dbReference>
<dbReference type="InterPro" id="IPR011059">
    <property type="entry name" value="Metal-dep_hydrolase_composite"/>
</dbReference>
<dbReference type="PROSITE" id="PS00482">
    <property type="entry name" value="DIHYDROOROTASE_1"/>
    <property type="match status" value="1"/>
</dbReference>
<dbReference type="NCBIfam" id="NF006837">
    <property type="entry name" value="PRK09357.1-2"/>
    <property type="match status" value="1"/>
</dbReference>
<dbReference type="SUPFAM" id="SSF51556">
    <property type="entry name" value="Metallo-dependent hydrolases"/>
    <property type="match status" value="1"/>
</dbReference>
<evidence type="ECO:0000313" key="11">
    <source>
        <dbReference type="Proteomes" id="UP000051645"/>
    </source>
</evidence>
<evidence type="ECO:0000256" key="1">
    <source>
        <dbReference type="ARBA" id="ARBA00002368"/>
    </source>
</evidence>
<feature type="binding site" evidence="7">
    <location>
        <begin position="61"/>
        <end position="63"/>
    </location>
    <ligand>
        <name>substrate</name>
    </ligand>
</feature>
<dbReference type="PANTHER" id="PTHR43668:SF2">
    <property type="entry name" value="ALLANTOINASE"/>
    <property type="match status" value="1"/>
</dbReference>
<feature type="binding site" evidence="7">
    <location>
        <position position="61"/>
    </location>
    <ligand>
        <name>Zn(2+)</name>
        <dbReference type="ChEBI" id="CHEBI:29105"/>
        <label>1</label>
    </ligand>
</feature>
<dbReference type="InterPro" id="IPR024403">
    <property type="entry name" value="DHOase_cat"/>
</dbReference>
<comment type="catalytic activity">
    <reaction evidence="7">
        <text>(S)-dihydroorotate + H2O = N-carbamoyl-L-aspartate + H(+)</text>
        <dbReference type="Rhea" id="RHEA:24296"/>
        <dbReference type="ChEBI" id="CHEBI:15377"/>
        <dbReference type="ChEBI" id="CHEBI:15378"/>
        <dbReference type="ChEBI" id="CHEBI:30864"/>
        <dbReference type="ChEBI" id="CHEBI:32814"/>
        <dbReference type="EC" id="3.5.2.3"/>
    </reaction>
</comment>
<keyword evidence="3 7" id="KW-0479">Metal-binding</keyword>
<dbReference type="Proteomes" id="UP000051645">
    <property type="component" value="Unassembled WGS sequence"/>
</dbReference>
<comment type="caution">
    <text evidence="10">The sequence shown here is derived from an EMBL/GenBank/DDBJ whole genome shotgun (WGS) entry which is preliminary data.</text>
</comment>